<reference evidence="6 7" key="1">
    <citation type="submission" date="2016-05" db="EMBL/GenBank/DDBJ databases">
        <title>Nuclear genome of Blastocystis sp. subtype 1 NandII.</title>
        <authorList>
            <person name="Gentekaki E."/>
            <person name="Curtis B."/>
            <person name="Stairs C."/>
            <person name="Eme L."/>
            <person name="Herman E."/>
            <person name="Klimes V."/>
            <person name="Arias M.C."/>
            <person name="Elias M."/>
            <person name="Hilliou F."/>
            <person name="Klute M."/>
            <person name="Malik S.-B."/>
            <person name="Pightling A."/>
            <person name="Rachubinski R."/>
            <person name="Salas D."/>
            <person name="Schlacht A."/>
            <person name="Suga H."/>
            <person name="Archibald J."/>
            <person name="Ball S.G."/>
            <person name="Clark G."/>
            <person name="Dacks J."/>
            <person name="Van Der Giezen M."/>
            <person name="Tsaousis A."/>
            <person name="Roger A."/>
        </authorList>
    </citation>
    <scope>NUCLEOTIDE SEQUENCE [LARGE SCALE GENOMIC DNA]</scope>
    <source>
        <strain evidence="7">ATCC 50177 / NandII</strain>
    </source>
</reference>
<evidence type="ECO:0000313" key="7">
    <source>
        <dbReference type="Proteomes" id="UP000078348"/>
    </source>
</evidence>
<dbReference type="OrthoDB" id="361870at2759"/>
<organism evidence="6 7">
    <name type="scientific">Blastocystis sp. subtype 1 (strain ATCC 50177 / NandII)</name>
    <dbReference type="NCBI Taxonomy" id="478820"/>
    <lineage>
        <taxon>Eukaryota</taxon>
        <taxon>Sar</taxon>
        <taxon>Stramenopiles</taxon>
        <taxon>Bigyra</taxon>
        <taxon>Opalozoa</taxon>
        <taxon>Opalinata</taxon>
        <taxon>Blastocystidae</taxon>
        <taxon>Blastocystis</taxon>
    </lineage>
</organism>
<keyword evidence="3" id="KW-0687">Ribonucleoprotein</keyword>
<evidence type="ECO:0000256" key="2">
    <source>
        <dbReference type="ARBA" id="ARBA00022980"/>
    </source>
</evidence>
<evidence type="ECO:0000256" key="3">
    <source>
        <dbReference type="ARBA" id="ARBA00023274"/>
    </source>
</evidence>
<comment type="caution">
    <text evidence="6">The sequence shown here is derived from an EMBL/GenBank/DDBJ whole genome shotgun (WGS) entry which is preliminary data.</text>
</comment>
<dbReference type="AlphaFoldDB" id="A0A196S4H9"/>
<evidence type="ECO:0000313" key="6">
    <source>
        <dbReference type="EMBL" id="OAO12020.1"/>
    </source>
</evidence>
<comment type="similarity">
    <text evidence="1">Belongs to the bacterial ribosomal protein bL28 family.</text>
</comment>
<keyword evidence="7" id="KW-1185">Reference proteome</keyword>
<dbReference type="EMBL" id="LXWW01000567">
    <property type="protein sequence ID" value="OAO12020.1"/>
    <property type="molecule type" value="Genomic_DNA"/>
</dbReference>
<proteinExistence type="inferred from homology"/>
<dbReference type="Proteomes" id="UP000078348">
    <property type="component" value="Unassembled WGS sequence"/>
</dbReference>
<dbReference type="GO" id="GO:0006412">
    <property type="term" value="P:translation"/>
    <property type="evidence" value="ECO:0007669"/>
    <property type="project" value="InterPro"/>
</dbReference>
<gene>
    <name evidence="6" type="ORF">AV274_6295</name>
</gene>
<dbReference type="NCBIfam" id="TIGR00009">
    <property type="entry name" value="L28"/>
    <property type="match status" value="1"/>
</dbReference>
<dbReference type="SUPFAM" id="SSF143800">
    <property type="entry name" value="L28p-like"/>
    <property type="match status" value="1"/>
</dbReference>
<evidence type="ECO:0000256" key="1">
    <source>
        <dbReference type="ARBA" id="ARBA00008760"/>
    </source>
</evidence>
<dbReference type="PANTHER" id="PTHR13528">
    <property type="entry name" value="39S RIBOSOMAL PROTEIN L28, MITOCHONDRIAL"/>
    <property type="match status" value="1"/>
</dbReference>
<dbReference type="GO" id="GO:0003735">
    <property type="term" value="F:structural constituent of ribosome"/>
    <property type="evidence" value="ECO:0007669"/>
    <property type="project" value="InterPro"/>
</dbReference>
<dbReference type="InterPro" id="IPR001383">
    <property type="entry name" value="Ribosomal_bL28_bact-type"/>
</dbReference>
<sequence length="153" mass="17985">MYLDFLAHWREACIEWISLISPKFEGMHSQRKNGRERMNTVIADVTRSTMKRARRGLFGNTGKLFGNNVSHSERKTRRTWDPNVLHKRLYSATLDDFVYLRVTSNTLRCIDKAGGLDNYVLYTKDKDLNSDVALKLRERILQKQKEEAMKEMK</sequence>
<evidence type="ECO:0000256" key="5">
    <source>
        <dbReference type="ARBA" id="ARBA00035269"/>
    </source>
</evidence>
<dbReference type="HAMAP" id="MF_00373">
    <property type="entry name" value="Ribosomal_bL28"/>
    <property type="match status" value="1"/>
</dbReference>
<dbReference type="InterPro" id="IPR037147">
    <property type="entry name" value="Ribosomal_bL28_sf"/>
</dbReference>
<name>A0A196S4H9_BLAHN</name>
<dbReference type="FunFam" id="2.30.170.40:FF:000003">
    <property type="entry name" value="54S ribosomal protein L24"/>
    <property type="match status" value="1"/>
</dbReference>
<dbReference type="InterPro" id="IPR034704">
    <property type="entry name" value="Ribosomal_bL28/bL31-like_sf"/>
</dbReference>
<dbReference type="Pfam" id="PF00830">
    <property type="entry name" value="Ribosomal_L28"/>
    <property type="match status" value="1"/>
</dbReference>
<dbReference type="GO" id="GO:0005762">
    <property type="term" value="C:mitochondrial large ribosomal subunit"/>
    <property type="evidence" value="ECO:0007669"/>
    <property type="project" value="TreeGrafter"/>
</dbReference>
<evidence type="ECO:0000256" key="4">
    <source>
        <dbReference type="ARBA" id="ARBA00035265"/>
    </source>
</evidence>
<dbReference type="Gene3D" id="2.30.170.40">
    <property type="entry name" value="Ribosomal protein L28/L24"/>
    <property type="match status" value="1"/>
</dbReference>
<dbReference type="STRING" id="478820.A0A196S4H9"/>
<accession>A0A196S4H9</accession>
<dbReference type="InterPro" id="IPR026569">
    <property type="entry name" value="Ribosomal_bL28"/>
</dbReference>
<protein>
    <recommendedName>
        <fullName evidence="4">Large ribosomal subunit protein bL28c</fullName>
    </recommendedName>
    <alternativeName>
        <fullName evidence="5">Large ribosomal subunit protein bL28m</fullName>
    </alternativeName>
</protein>
<keyword evidence="2" id="KW-0689">Ribosomal protein</keyword>
<dbReference type="PANTHER" id="PTHR13528:SF2">
    <property type="entry name" value="LARGE RIBOSOMAL SUBUNIT PROTEIN BL28M"/>
    <property type="match status" value="1"/>
</dbReference>